<accession>A0A0D0CEG7</accession>
<gene>
    <name evidence="1" type="ORF">PAXRUDRAFT_833099</name>
</gene>
<proteinExistence type="predicted"/>
<dbReference type="InParanoid" id="A0A0D0CEG7"/>
<protein>
    <submittedName>
        <fullName evidence="1">Uncharacterized protein</fullName>
    </submittedName>
</protein>
<reference evidence="1 2" key="1">
    <citation type="submission" date="2014-04" db="EMBL/GenBank/DDBJ databases">
        <authorList>
            <consortium name="DOE Joint Genome Institute"/>
            <person name="Kuo A."/>
            <person name="Kohler A."/>
            <person name="Jargeat P."/>
            <person name="Nagy L.G."/>
            <person name="Floudas D."/>
            <person name="Copeland A."/>
            <person name="Barry K.W."/>
            <person name="Cichocki N."/>
            <person name="Veneault-Fourrey C."/>
            <person name="LaButti K."/>
            <person name="Lindquist E.A."/>
            <person name="Lipzen A."/>
            <person name="Lundell T."/>
            <person name="Morin E."/>
            <person name="Murat C."/>
            <person name="Sun H."/>
            <person name="Tunlid A."/>
            <person name="Henrissat B."/>
            <person name="Grigoriev I.V."/>
            <person name="Hibbett D.S."/>
            <person name="Martin F."/>
            <person name="Nordberg H.P."/>
            <person name="Cantor M.N."/>
            <person name="Hua S.X."/>
        </authorList>
    </citation>
    <scope>NUCLEOTIDE SEQUENCE [LARGE SCALE GENOMIC DNA]</scope>
    <source>
        <strain evidence="1 2">Ve08.2h10</strain>
    </source>
</reference>
<dbReference type="HOGENOM" id="CLU_2073893_0_0_1"/>
<dbReference type="Proteomes" id="UP000054538">
    <property type="component" value="Unassembled WGS sequence"/>
</dbReference>
<reference evidence="2" key="2">
    <citation type="submission" date="2015-01" db="EMBL/GenBank/DDBJ databases">
        <title>Evolutionary Origins and Diversification of the Mycorrhizal Mutualists.</title>
        <authorList>
            <consortium name="DOE Joint Genome Institute"/>
            <consortium name="Mycorrhizal Genomics Consortium"/>
            <person name="Kohler A."/>
            <person name="Kuo A."/>
            <person name="Nagy L.G."/>
            <person name="Floudas D."/>
            <person name="Copeland A."/>
            <person name="Barry K.W."/>
            <person name="Cichocki N."/>
            <person name="Veneault-Fourrey C."/>
            <person name="LaButti K."/>
            <person name="Lindquist E.A."/>
            <person name="Lipzen A."/>
            <person name="Lundell T."/>
            <person name="Morin E."/>
            <person name="Murat C."/>
            <person name="Riley R."/>
            <person name="Ohm R."/>
            <person name="Sun H."/>
            <person name="Tunlid A."/>
            <person name="Henrissat B."/>
            <person name="Grigoriev I.V."/>
            <person name="Hibbett D.S."/>
            <person name="Martin F."/>
        </authorList>
    </citation>
    <scope>NUCLEOTIDE SEQUENCE [LARGE SCALE GENOMIC DNA]</scope>
    <source>
        <strain evidence="2">Ve08.2h10</strain>
    </source>
</reference>
<keyword evidence="2" id="KW-1185">Reference proteome</keyword>
<evidence type="ECO:0000313" key="2">
    <source>
        <dbReference type="Proteomes" id="UP000054538"/>
    </source>
</evidence>
<sequence length="118" mass="13628">MVHSHTVFADHYEDLGTLGVFLTRKAVSHGDRQDKTLTRFKRFGLPTLFVRWFRPLGQVGRLNTGPATRDLRQHFYCNIVHRNFIFIASFIKRVLPTLVSTSDLTVVQQRFPVDLNAT</sequence>
<organism evidence="1 2">
    <name type="scientific">Paxillus rubicundulus Ve08.2h10</name>
    <dbReference type="NCBI Taxonomy" id="930991"/>
    <lineage>
        <taxon>Eukaryota</taxon>
        <taxon>Fungi</taxon>
        <taxon>Dikarya</taxon>
        <taxon>Basidiomycota</taxon>
        <taxon>Agaricomycotina</taxon>
        <taxon>Agaricomycetes</taxon>
        <taxon>Agaricomycetidae</taxon>
        <taxon>Boletales</taxon>
        <taxon>Paxilineae</taxon>
        <taxon>Paxillaceae</taxon>
        <taxon>Paxillus</taxon>
    </lineage>
</organism>
<dbReference type="AlphaFoldDB" id="A0A0D0CEG7"/>
<evidence type="ECO:0000313" key="1">
    <source>
        <dbReference type="EMBL" id="KIK81102.1"/>
    </source>
</evidence>
<dbReference type="EMBL" id="KN825866">
    <property type="protein sequence ID" value="KIK81102.1"/>
    <property type="molecule type" value="Genomic_DNA"/>
</dbReference>
<name>A0A0D0CEG7_9AGAM</name>